<dbReference type="PANTHER" id="PTHR31973:SF190">
    <property type="entry name" value="MULE TRANSPOSASE DOMAIN-CONTAINING PROTEIN"/>
    <property type="match status" value="1"/>
</dbReference>
<name>A0A9R1V516_LACSA</name>
<dbReference type="AlphaFoldDB" id="A0A9R1V516"/>
<protein>
    <submittedName>
        <fullName evidence="1">Uncharacterized protein</fullName>
    </submittedName>
</protein>
<gene>
    <name evidence="1" type="ORF">LSAT_V11C600314490</name>
</gene>
<accession>A0A9R1V516</accession>
<reference evidence="1 2" key="1">
    <citation type="journal article" date="2017" name="Nat. Commun.">
        <title>Genome assembly with in vitro proximity ligation data and whole-genome triplication in lettuce.</title>
        <authorList>
            <person name="Reyes-Chin-Wo S."/>
            <person name="Wang Z."/>
            <person name="Yang X."/>
            <person name="Kozik A."/>
            <person name="Arikit S."/>
            <person name="Song C."/>
            <person name="Xia L."/>
            <person name="Froenicke L."/>
            <person name="Lavelle D.O."/>
            <person name="Truco M.J."/>
            <person name="Xia R."/>
            <person name="Zhu S."/>
            <person name="Xu C."/>
            <person name="Xu H."/>
            <person name="Xu X."/>
            <person name="Cox K."/>
            <person name="Korf I."/>
            <person name="Meyers B.C."/>
            <person name="Michelmore R.W."/>
        </authorList>
    </citation>
    <scope>NUCLEOTIDE SEQUENCE [LARGE SCALE GENOMIC DNA]</scope>
    <source>
        <strain evidence="2">cv. Salinas</strain>
        <tissue evidence="1">Seedlings</tissue>
    </source>
</reference>
<organism evidence="1 2">
    <name type="scientific">Lactuca sativa</name>
    <name type="common">Garden lettuce</name>
    <dbReference type="NCBI Taxonomy" id="4236"/>
    <lineage>
        <taxon>Eukaryota</taxon>
        <taxon>Viridiplantae</taxon>
        <taxon>Streptophyta</taxon>
        <taxon>Embryophyta</taxon>
        <taxon>Tracheophyta</taxon>
        <taxon>Spermatophyta</taxon>
        <taxon>Magnoliopsida</taxon>
        <taxon>eudicotyledons</taxon>
        <taxon>Gunneridae</taxon>
        <taxon>Pentapetalae</taxon>
        <taxon>asterids</taxon>
        <taxon>campanulids</taxon>
        <taxon>Asterales</taxon>
        <taxon>Asteraceae</taxon>
        <taxon>Cichorioideae</taxon>
        <taxon>Cichorieae</taxon>
        <taxon>Lactucinae</taxon>
        <taxon>Lactuca</taxon>
    </lineage>
</organism>
<comment type="caution">
    <text evidence="1">The sequence shown here is derived from an EMBL/GenBank/DDBJ whole genome shotgun (WGS) entry which is preliminary data.</text>
</comment>
<keyword evidence="2" id="KW-1185">Reference proteome</keyword>
<dbReference type="EMBL" id="NBSK02000006">
    <property type="protein sequence ID" value="KAJ0199453.1"/>
    <property type="molecule type" value="Genomic_DNA"/>
</dbReference>
<evidence type="ECO:0000313" key="2">
    <source>
        <dbReference type="Proteomes" id="UP000235145"/>
    </source>
</evidence>
<dbReference type="PANTHER" id="PTHR31973">
    <property type="entry name" value="POLYPROTEIN, PUTATIVE-RELATED"/>
    <property type="match status" value="1"/>
</dbReference>
<evidence type="ECO:0000313" key="1">
    <source>
        <dbReference type="EMBL" id="KAJ0199453.1"/>
    </source>
</evidence>
<dbReference type="Proteomes" id="UP000235145">
    <property type="component" value="Unassembled WGS sequence"/>
</dbReference>
<proteinExistence type="predicted"/>
<sequence>MEVFRAQTEAIKQVKGDYEGQYALLKDYAFKHQSCNPETTVKTKVETQPNPSSKTRTFKRVYVCLGPLKKAFAAGKRDYLGLDRSFMKGPYRRTILTTTILLAFI</sequence>